<sequence>MEQIDFIENTYKDGAWFIGGRENAEIQDPNIERSPDGIYKPIALSSAEGIKLVENGAVTYEALPRSGEGDPFLVYLDYIDGAWLYITAANMSGTGEVGG</sequence>
<accession>A0A917LND2</accession>
<evidence type="ECO:0000313" key="2">
    <source>
        <dbReference type="Proteomes" id="UP000638848"/>
    </source>
</evidence>
<dbReference type="Proteomes" id="UP000638848">
    <property type="component" value="Unassembled WGS sequence"/>
</dbReference>
<dbReference type="EMBL" id="BMEQ01000002">
    <property type="protein sequence ID" value="GGG46673.1"/>
    <property type="molecule type" value="Genomic_DNA"/>
</dbReference>
<gene>
    <name evidence="1" type="ORF">GCM10011374_06300</name>
</gene>
<protein>
    <submittedName>
        <fullName evidence="1">Uncharacterized protein</fullName>
    </submittedName>
</protein>
<organism evidence="1 2">
    <name type="scientific">Kocuria dechangensis</name>
    <dbReference type="NCBI Taxonomy" id="1176249"/>
    <lineage>
        <taxon>Bacteria</taxon>
        <taxon>Bacillati</taxon>
        <taxon>Actinomycetota</taxon>
        <taxon>Actinomycetes</taxon>
        <taxon>Micrococcales</taxon>
        <taxon>Micrococcaceae</taxon>
        <taxon>Kocuria</taxon>
    </lineage>
</organism>
<dbReference type="AlphaFoldDB" id="A0A917LND2"/>
<comment type="caution">
    <text evidence="1">The sequence shown here is derived from an EMBL/GenBank/DDBJ whole genome shotgun (WGS) entry which is preliminary data.</text>
</comment>
<proteinExistence type="predicted"/>
<name>A0A917LND2_9MICC</name>
<evidence type="ECO:0000313" key="1">
    <source>
        <dbReference type="EMBL" id="GGG46673.1"/>
    </source>
</evidence>
<reference evidence="1" key="1">
    <citation type="journal article" date="2014" name="Int. J. Syst. Evol. Microbiol.">
        <title>Complete genome sequence of Corynebacterium casei LMG S-19264T (=DSM 44701T), isolated from a smear-ripened cheese.</title>
        <authorList>
            <consortium name="US DOE Joint Genome Institute (JGI-PGF)"/>
            <person name="Walter F."/>
            <person name="Albersmeier A."/>
            <person name="Kalinowski J."/>
            <person name="Ruckert C."/>
        </authorList>
    </citation>
    <scope>NUCLEOTIDE SEQUENCE</scope>
    <source>
        <strain evidence="1">CGMCC 1.12187</strain>
    </source>
</reference>
<keyword evidence="2" id="KW-1185">Reference proteome</keyword>
<reference evidence="1" key="2">
    <citation type="submission" date="2020-09" db="EMBL/GenBank/DDBJ databases">
        <authorList>
            <person name="Sun Q."/>
            <person name="Zhou Y."/>
        </authorList>
    </citation>
    <scope>NUCLEOTIDE SEQUENCE</scope>
    <source>
        <strain evidence="1">CGMCC 1.12187</strain>
    </source>
</reference>